<dbReference type="Pfam" id="PF19493">
    <property type="entry name" value="Trypco1"/>
    <property type="match status" value="1"/>
</dbReference>
<sequence length="128" mass="13654">MSERRPFHTVEVPLGDGDDVVRVQVDEVDENLVRVGRGGRTVARAEQSLGKMLDVIRPVANAFVGRCQAMTHPPDEATLQFGVTVSADAKVVIASVVTAANFSVNLTWNRIDVSDPSSDPSGDPPQGS</sequence>
<name>A0ABQ2YAZ7_9ACTN</name>
<evidence type="ECO:0000313" key="2">
    <source>
        <dbReference type="EMBL" id="GGX75087.1"/>
    </source>
</evidence>
<evidence type="ECO:0000313" key="3">
    <source>
        <dbReference type="Proteomes" id="UP000659223"/>
    </source>
</evidence>
<feature type="domain" description="Trypsin-co-occurring" evidence="1">
    <location>
        <begin position="12"/>
        <end position="110"/>
    </location>
</feature>
<organism evidence="2 3">
    <name type="scientific">Streptomyces hiroshimensis</name>
    <dbReference type="NCBI Taxonomy" id="66424"/>
    <lineage>
        <taxon>Bacteria</taxon>
        <taxon>Bacillati</taxon>
        <taxon>Actinomycetota</taxon>
        <taxon>Actinomycetes</taxon>
        <taxon>Kitasatosporales</taxon>
        <taxon>Streptomycetaceae</taxon>
        <taxon>Streptomyces</taxon>
    </lineage>
</organism>
<proteinExistence type="predicted"/>
<dbReference type="InterPro" id="IPR045794">
    <property type="entry name" value="Trypco1"/>
</dbReference>
<dbReference type="RefSeq" id="WP_190021331.1">
    <property type="nucleotide sequence ID" value="NZ_BMUT01000003.1"/>
</dbReference>
<comment type="caution">
    <text evidence="2">The sequence shown here is derived from an EMBL/GenBank/DDBJ whole genome shotgun (WGS) entry which is preliminary data.</text>
</comment>
<gene>
    <name evidence="2" type="ORF">GCM10010324_20600</name>
</gene>
<dbReference type="NCBIfam" id="NF041216">
    <property type="entry name" value="CU044_2847_fam"/>
    <property type="match status" value="1"/>
</dbReference>
<dbReference type="Proteomes" id="UP000659223">
    <property type="component" value="Unassembled WGS sequence"/>
</dbReference>
<protein>
    <recommendedName>
        <fullName evidence="1">Trypsin-co-occurring domain-containing protein</fullName>
    </recommendedName>
</protein>
<reference evidence="3" key="1">
    <citation type="journal article" date="2019" name="Int. J. Syst. Evol. Microbiol.">
        <title>The Global Catalogue of Microorganisms (GCM) 10K type strain sequencing project: providing services to taxonomists for standard genome sequencing and annotation.</title>
        <authorList>
            <consortium name="The Broad Institute Genomics Platform"/>
            <consortium name="The Broad Institute Genome Sequencing Center for Infectious Disease"/>
            <person name="Wu L."/>
            <person name="Ma J."/>
        </authorList>
    </citation>
    <scope>NUCLEOTIDE SEQUENCE [LARGE SCALE GENOMIC DNA]</scope>
    <source>
        <strain evidence="3">JCM 4586</strain>
    </source>
</reference>
<evidence type="ECO:0000259" key="1">
    <source>
        <dbReference type="Pfam" id="PF19493"/>
    </source>
</evidence>
<accession>A0ABQ2YAZ7</accession>
<keyword evidence="3" id="KW-1185">Reference proteome</keyword>
<dbReference type="EMBL" id="BMUT01000003">
    <property type="protein sequence ID" value="GGX75087.1"/>
    <property type="molecule type" value="Genomic_DNA"/>
</dbReference>